<comment type="caution">
    <text evidence="3">The sequence shown here is derived from an EMBL/GenBank/DDBJ whole genome shotgun (WGS) entry which is preliminary data.</text>
</comment>
<gene>
    <name evidence="3" type="ORF">GCM10010126_68810</name>
</gene>
<evidence type="ECO:0000313" key="3">
    <source>
        <dbReference type="EMBL" id="GGK99438.1"/>
    </source>
</evidence>
<feature type="compositionally biased region" description="Basic and acidic residues" evidence="1">
    <location>
        <begin position="1384"/>
        <end position="1404"/>
    </location>
</feature>
<accession>A0AA37BPG3</accession>
<dbReference type="SUPFAM" id="SSF52540">
    <property type="entry name" value="P-loop containing nucleoside triphosphate hydrolases"/>
    <property type="match status" value="2"/>
</dbReference>
<feature type="region of interest" description="Disordered" evidence="1">
    <location>
        <begin position="1368"/>
        <end position="1444"/>
    </location>
</feature>
<reference evidence="3" key="1">
    <citation type="journal article" date="2014" name="Int. J. Syst. Evol. Microbiol.">
        <title>Complete genome sequence of Corynebacterium casei LMG S-19264T (=DSM 44701T), isolated from a smear-ripened cheese.</title>
        <authorList>
            <consortium name="US DOE Joint Genome Institute (JGI-PGF)"/>
            <person name="Walter F."/>
            <person name="Albersmeier A."/>
            <person name="Kalinowski J."/>
            <person name="Ruckert C."/>
        </authorList>
    </citation>
    <scope>NUCLEOTIDE SEQUENCE</scope>
    <source>
        <strain evidence="3">JCM 3093</strain>
    </source>
</reference>
<organism evidence="3 4">
    <name type="scientific">Planomonospora parontospora</name>
    <dbReference type="NCBI Taxonomy" id="58119"/>
    <lineage>
        <taxon>Bacteria</taxon>
        <taxon>Bacillati</taxon>
        <taxon>Actinomycetota</taxon>
        <taxon>Actinomycetes</taxon>
        <taxon>Streptosporangiales</taxon>
        <taxon>Streptosporangiaceae</taxon>
        <taxon>Planomonospora</taxon>
    </lineage>
</organism>
<sequence>MLSIAVGYDPGYLTANVAPGAENYYLSAVAEHGEPPGIWTGAGVETLGFVLGAEVEAKAFEKLYSTFLDPRDPNFLSEDVPDQDKARLGRKPPTYKKFEEALAAKLEAEPNASPERRRELEIEIRREHRGAVYFLDLTYSPTKSITLLHAGLQVRAQQAKDAGDLAQAARYEELAGKVWGAVMDGNQAMLDYYQDACGTSRAGYHGKSVEGRSTGRWVDAPKWVVASFRQHTSRNGDPQLHVHNAALSRVECADGEWRSLDSRAIHRARPAAAAIAERVTAEALVRELGVQCRARADGNGFEVVGVTQELIDSFSSRRVDVLEGTERGDGLKARIAQYERDHGRAPSARALFAMAQHATKATKRGKPKGEVPSREEELRAWQQQATATEREGLAAIPDQALGRVDVEAEAVELGDKEIHRVLAAAVAEAQGESAEFTPYKLTRMINRHLPEYLGGLEPQQVTRLLGELTEQAMAPGNRYGVQNIVMPDAVEPPAMFRRADGRSVYAAPCAGRLTTDRQLARETGLLEATQKRGAPKVAPERAAAWLGWEQVPGVQVERAGSAPGMELSAPEGDLARAAAQGQARDGSVARRHRPDQDRAVYNIATSGRQTDILVGPAGSGKSYTLNKLRELWKAEAGGRVIGLALSQNAANVLVAEGFDEAYNIAQFLDRHRRGQIQIRENDLLVVDEASMVPTPQLDTIQKIGDEAGAKKVWAGDHAQLTAPEAGGMMRLVVSEYGAQELTVVERMKEPWEREASLGLREGSMEALEVYDRHGRIIEGTREQMEHAAARAYLADYLQGHQSLLITSTNEKASELSGRIREELVRYGKVQPDGIPLRDRNAAGVGDLITARDNDTKVTIGDKKRPLSNRDVFQVTGFTPAGGITARLITKDGTGPETYLPYEYVRAHVELGYAGTIHAAQGRTVHGCYGLVDERTSLESLYVMLSRGEARNQAHVITPTERAADLSRDPDIAPSLKDRRVPDLESGIPGAKAAHEGVQAAQEAAPTVNRWTVLAGVLEREDAQPTAIEAVRAEQDRPTNMAVVGSQWMDVVRTIGAKRVDEQLHELLSPQDYERITEDPARSAVMTVLHRAELAGLPVAQVLEEAVRERDFEGARSIAEVLHSRIERRIGGAEPEAAATWQERTPDLGSPEANRFAQELAEAMDRRVLDLGSRVIEQRPEWLAPFLGEAETPGTADLARAYDVAGAVAAYREQFGYDHPSDPIGPEPGRSQPEARAAWRTAFKALGCPEADRDITGATDGQLWVTRAAYAREAQWAPEYVADQQRAAEISAHHLAGEAVLLEHEARAASDPARREALEAKARATALLAGQTDQRRTALGFISKAREAWHQATADKRLAAIRADEELRRRYPDADMPPLHPDGPVPDREQAQREAAEQAERDAERGPMPGQTELFTVSERERVEVKAEPEQARELEQAPEREHVEAGPVQLELDLGLVTAPVEGVLAEMRGSLERARYAARVVEERERTAEREAAEPERRLEEPEVSRERDAEREHERENTPEMLARSAPRLEQEPMSRPAPQIELPGIER</sequence>
<dbReference type="InterPro" id="IPR027417">
    <property type="entry name" value="P-loop_NTPase"/>
</dbReference>
<dbReference type="InterPro" id="IPR014862">
    <property type="entry name" value="TrwC"/>
</dbReference>
<feature type="compositionally biased region" description="Basic and acidic residues" evidence="1">
    <location>
        <begin position="1481"/>
        <end position="1520"/>
    </location>
</feature>
<dbReference type="Gene3D" id="3.40.50.300">
    <property type="entry name" value="P-loop containing nucleotide triphosphate hydrolases"/>
    <property type="match status" value="1"/>
</dbReference>
<name>A0AA37BPG3_9ACTN</name>
<reference evidence="3" key="2">
    <citation type="submission" date="2022-09" db="EMBL/GenBank/DDBJ databases">
        <authorList>
            <person name="Sun Q."/>
            <person name="Ohkuma M."/>
        </authorList>
    </citation>
    <scope>NUCLEOTIDE SEQUENCE</scope>
    <source>
        <strain evidence="3">JCM 3093</strain>
    </source>
</reference>
<feature type="domain" description="TrwC relaxase" evidence="2">
    <location>
        <begin position="12"/>
        <end position="387"/>
    </location>
</feature>
<feature type="region of interest" description="Disordered" evidence="1">
    <location>
        <begin position="1481"/>
        <end position="1550"/>
    </location>
</feature>
<dbReference type="EMBL" id="BMQD01000048">
    <property type="protein sequence ID" value="GGK99438.1"/>
    <property type="molecule type" value="Genomic_DNA"/>
</dbReference>
<protein>
    <recommendedName>
        <fullName evidence="2">TrwC relaxase domain-containing protein</fullName>
    </recommendedName>
</protein>
<dbReference type="SUPFAM" id="SSF55464">
    <property type="entry name" value="Origin of replication-binding domain, RBD-like"/>
    <property type="match status" value="1"/>
</dbReference>
<dbReference type="NCBIfam" id="NF041492">
    <property type="entry name" value="MobF"/>
    <property type="match status" value="1"/>
</dbReference>
<feature type="compositionally biased region" description="Basic and acidic residues" evidence="1">
    <location>
        <begin position="1417"/>
        <end position="1444"/>
    </location>
</feature>
<evidence type="ECO:0000259" key="2">
    <source>
        <dbReference type="Pfam" id="PF08751"/>
    </source>
</evidence>
<proteinExistence type="predicted"/>
<evidence type="ECO:0000313" key="4">
    <source>
        <dbReference type="Proteomes" id="UP000627984"/>
    </source>
</evidence>
<dbReference type="Proteomes" id="UP000627984">
    <property type="component" value="Unassembled WGS sequence"/>
</dbReference>
<dbReference type="RefSeq" id="WP_191898542.1">
    <property type="nucleotide sequence ID" value="NZ_BMQD01000048.1"/>
</dbReference>
<dbReference type="Pfam" id="PF13604">
    <property type="entry name" value="AAA_30"/>
    <property type="match status" value="1"/>
</dbReference>
<dbReference type="Pfam" id="PF08751">
    <property type="entry name" value="TrwC"/>
    <property type="match status" value="1"/>
</dbReference>
<evidence type="ECO:0000256" key="1">
    <source>
        <dbReference type="SAM" id="MobiDB-lite"/>
    </source>
</evidence>